<evidence type="ECO:0000313" key="1">
    <source>
        <dbReference type="EMBL" id="MBA6145078.1"/>
    </source>
</evidence>
<name>A0A7W2QWD4_9PSED</name>
<organism evidence="1 2">
    <name type="scientific">Pseudomonas juntendi</name>
    <dbReference type="NCBI Taxonomy" id="2666183"/>
    <lineage>
        <taxon>Bacteria</taxon>
        <taxon>Pseudomonadati</taxon>
        <taxon>Pseudomonadota</taxon>
        <taxon>Gammaproteobacteria</taxon>
        <taxon>Pseudomonadales</taxon>
        <taxon>Pseudomonadaceae</taxon>
        <taxon>Pseudomonas</taxon>
    </lineage>
</organism>
<reference evidence="1 2" key="1">
    <citation type="submission" date="2020-07" db="EMBL/GenBank/DDBJ databases">
        <title>Diversity of carbapenemase encoding genes among Pseudomonas putida group clinical isolates in a tertiary Brazilian hospital.</title>
        <authorList>
            <person name="Alberto-Lei F."/>
            <person name="Nodari C.S."/>
            <person name="Streling A.P."/>
            <person name="Paulino J.T."/>
            <person name="Bessa-Neto F.O."/>
            <person name="Cayo R."/>
            <person name="Gales A.C."/>
        </authorList>
    </citation>
    <scope>NUCLEOTIDE SEQUENCE [LARGE SCALE GENOMIC DNA]</scope>
    <source>
        <strain evidence="1 2">12273</strain>
    </source>
</reference>
<dbReference type="EMBL" id="JACGCZ010000049">
    <property type="protein sequence ID" value="MBA6145078.1"/>
    <property type="molecule type" value="Genomic_DNA"/>
</dbReference>
<evidence type="ECO:0000313" key="2">
    <source>
        <dbReference type="Proteomes" id="UP000590738"/>
    </source>
</evidence>
<dbReference type="RefSeq" id="WP_029888054.1">
    <property type="nucleotide sequence ID" value="NZ_JACGCZ010000049.1"/>
</dbReference>
<sequence length="181" mass="19891">MSIPNAVWSTIKSDLHAVAVLIHNGCDIHALSLMYSSIDKMAWISSTNIDHGRKEFMAWVDSYFLPGFASPLAAVDIYAARCGFLHAGTAESKLYRDSKAKLIINPTGPRRPQAEVEAEVNLTLPKLGLTPSDVVVVQCIDFSEQWVVSMQRFTDAIEADTNLQALTKERAELQLAIFPAG</sequence>
<accession>A0A7W2QWD4</accession>
<proteinExistence type="predicted"/>
<protein>
    <submittedName>
        <fullName evidence="1">Uncharacterized protein</fullName>
    </submittedName>
</protein>
<dbReference type="AlphaFoldDB" id="A0A7W2QWD4"/>
<comment type="caution">
    <text evidence="1">The sequence shown here is derived from an EMBL/GenBank/DDBJ whole genome shotgun (WGS) entry which is preliminary data.</text>
</comment>
<gene>
    <name evidence="1" type="ORF">H4B97_21860</name>
</gene>
<dbReference type="Proteomes" id="UP000590738">
    <property type="component" value="Unassembled WGS sequence"/>
</dbReference>